<dbReference type="EMBL" id="JACXIZ010000058">
    <property type="protein sequence ID" value="MBD2848227.1"/>
    <property type="molecule type" value="Genomic_DNA"/>
</dbReference>
<dbReference type="Gene3D" id="1.10.1660.10">
    <property type="match status" value="1"/>
</dbReference>
<comment type="caution">
    <text evidence="6">The sequence shown here is derived from an EMBL/GenBank/DDBJ whole genome shotgun (WGS) entry which is preliminary data.</text>
</comment>
<feature type="domain" description="HTH merR-type" evidence="4">
    <location>
        <begin position="1"/>
        <end position="53"/>
    </location>
</feature>
<dbReference type="Pfam" id="PF02310">
    <property type="entry name" value="B12-binding"/>
    <property type="match status" value="1"/>
</dbReference>
<sequence>MYTIRQVSDMLDIPAVTLRAWEVRHHAVEPARTSGGYRAYSEQDIADLQWLKRQTERDGLTISQAVAELRRQRSRQPGSAAPQHGAHLADCEQLRERLYDALAAFRSDEAKTLADLGFSMYGHDTMISRVFAPLLVQVGDRWESGEASVLQEHYMTQFVTQRCFAIYQVFPVDPQQPRALAICPSGERHQTGLLLFALFLRQKGMEVLYLGADTPSDGLEALIAEQRIGVVCLSLTLAELQQGALALVERLREAQPHLQFVLGGRGFAGVPAPYEAWTLEGQTEASAAQWERWYAALREHGRPDQAGMHGGERHG</sequence>
<dbReference type="InterPro" id="IPR006158">
    <property type="entry name" value="Cobalamin-bd"/>
</dbReference>
<evidence type="ECO:0000256" key="3">
    <source>
        <dbReference type="ARBA" id="ARBA00023163"/>
    </source>
</evidence>
<keyword evidence="7" id="KW-1185">Reference proteome</keyword>
<dbReference type="PROSITE" id="PS51332">
    <property type="entry name" value="B12_BINDING"/>
    <property type="match status" value="1"/>
</dbReference>
<proteinExistence type="predicted"/>
<dbReference type="InterPro" id="IPR000551">
    <property type="entry name" value="MerR-type_HTH_dom"/>
</dbReference>
<dbReference type="Pfam" id="PF02607">
    <property type="entry name" value="B12-binding_2"/>
    <property type="match status" value="1"/>
</dbReference>
<evidence type="ECO:0000313" key="7">
    <source>
        <dbReference type="Proteomes" id="UP000621560"/>
    </source>
</evidence>
<dbReference type="GO" id="GO:0046872">
    <property type="term" value="F:metal ion binding"/>
    <property type="evidence" value="ECO:0007669"/>
    <property type="project" value="InterPro"/>
</dbReference>
<dbReference type="GO" id="GO:0003700">
    <property type="term" value="F:DNA-binding transcription factor activity"/>
    <property type="evidence" value="ECO:0007669"/>
    <property type="project" value="InterPro"/>
</dbReference>
<dbReference type="GO" id="GO:0003677">
    <property type="term" value="F:DNA binding"/>
    <property type="evidence" value="ECO:0007669"/>
    <property type="project" value="UniProtKB-KW"/>
</dbReference>
<dbReference type="InterPro" id="IPR036594">
    <property type="entry name" value="Meth_synthase_dom"/>
</dbReference>
<dbReference type="InterPro" id="IPR003759">
    <property type="entry name" value="Cbl-bd_cap"/>
</dbReference>
<dbReference type="GO" id="GO:0031419">
    <property type="term" value="F:cobalamin binding"/>
    <property type="evidence" value="ECO:0007669"/>
    <property type="project" value="InterPro"/>
</dbReference>
<dbReference type="RefSeq" id="WP_190921323.1">
    <property type="nucleotide sequence ID" value="NZ_JACXIZ010000058.1"/>
</dbReference>
<dbReference type="InterPro" id="IPR036724">
    <property type="entry name" value="Cobalamin-bd_sf"/>
</dbReference>
<evidence type="ECO:0000313" key="6">
    <source>
        <dbReference type="EMBL" id="MBD2848227.1"/>
    </source>
</evidence>
<organism evidence="6 7">
    <name type="scientific">Paenibacillus sabuli</name>
    <dbReference type="NCBI Taxonomy" id="2772509"/>
    <lineage>
        <taxon>Bacteria</taxon>
        <taxon>Bacillati</taxon>
        <taxon>Bacillota</taxon>
        <taxon>Bacilli</taxon>
        <taxon>Bacillales</taxon>
        <taxon>Paenibacillaceae</taxon>
        <taxon>Paenibacillus</taxon>
    </lineage>
</organism>
<dbReference type="PANTHER" id="PTHR30204">
    <property type="entry name" value="REDOX-CYCLING DRUG-SENSING TRANSCRIPTIONAL ACTIVATOR SOXR"/>
    <property type="match status" value="1"/>
</dbReference>
<feature type="domain" description="B12-binding" evidence="5">
    <location>
        <begin position="176"/>
        <end position="301"/>
    </location>
</feature>
<dbReference type="PANTHER" id="PTHR30204:SF67">
    <property type="entry name" value="HTH-TYPE TRANSCRIPTIONAL REGULATOR MLRA-RELATED"/>
    <property type="match status" value="1"/>
</dbReference>
<dbReference type="PROSITE" id="PS50937">
    <property type="entry name" value="HTH_MERR_2"/>
    <property type="match status" value="1"/>
</dbReference>
<evidence type="ECO:0000259" key="5">
    <source>
        <dbReference type="PROSITE" id="PS51332"/>
    </source>
</evidence>
<evidence type="ECO:0000256" key="2">
    <source>
        <dbReference type="ARBA" id="ARBA00023125"/>
    </source>
</evidence>
<evidence type="ECO:0000256" key="1">
    <source>
        <dbReference type="ARBA" id="ARBA00023015"/>
    </source>
</evidence>
<keyword evidence="3" id="KW-0804">Transcription</keyword>
<reference evidence="6" key="1">
    <citation type="submission" date="2020-09" db="EMBL/GenBank/DDBJ databases">
        <title>A novel bacterium of genus Paenibacillus, isolated from South China Sea.</title>
        <authorList>
            <person name="Huang H."/>
            <person name="Mo K."/>
            <person name="Hu Y."/>
        </authorList>
    </citation>
    <scope>NUCLEOTIDE SEQUENCE</scope>
    <source>
        <strain evidence="6">IB182496</strain>
    </source>
</reference>
<dbReference type="SUPFAM" id="SSF52242">
    <property type="entry name" value="Cobalamin (vitamin B12)-binding domain"/>
    <property type="match status" value="1"/>
</dbReference>
<dbReference type="Gene3D" id="1.10.1240.10">
    <property type="entry name" value="Methionine synthase domain"/>
    <property type="match status" value="1"/>
</dbReference>
<dbReference type="InterPro" id="IPR047057">
    <property type="entry name" value="MerR_fam"/>
</dbReference>
<dbReference type="SUPFAM" id="SSF46955">
    <property type="entry name" value="Putative DNA-binding domain"/>
    <property type="match status" value="1"/>
</dbReference>
<keyword evidence="1" id="KW-0805">Transcription regulation</keyword>
<dbReference type="Gene3D" id="3.40.50.280">
    <property type="entry name" value="Cobalamin-binding domain"/>
    <property type="match status" value="1"/>
</dbReference>
<dbReference type="SMART" id="SM00422">
    <property type="entry name" value="HTH_MERR"/>
    <property type="match status" value="1"/>
</dbReference>
<dbReference type="AlphaFoldDB" id="A0A927BXL8"/>
<name>A0A927BXL8_9BACL</name>
<dbReference type="Proteomes" id="UP000621560">
    <property type="component" value="Unassembled WGS sequence"/>
</dbReference>
<gene>
    <name evidence="6" type="ORF">IDH44_23785</name>
</gene>
<accession>A0A927BXL8</accession>
<evidence type="ECO:0000259" key="4">
    <source>
        <dbReference type="PROSITE" id="PS50937"/>
    </source>
</evidence>
<protein>
    <submittedName>
        <fullName evidence="6">Cobalamin B12-binding domain-containing protein</fullName>
    </submittedName>
</protein>
<dbReference type="InterPro" id="IPR009061">
    <property type="entry name" value="DNA-bd_dom_put_sf"/>
</dbReference>
<dbReference type="CDD" id="cd02065">
    <property type="entry name" value="B12-binding_like"/>
    <property type="match status" value="1"/>
</dbReference>
<dbReference type="Pfam" id="PF13411">
    <property type="entry name" value="MerR_1"/>
    <property type="match status" value="1"/>
</dbReference>
<keyword evidence="2" id="KW-0238">DNA-binding</keyword>